<dbReference type="SUPFAM" id="SSF88723">
    <property type="entry name" value="PIN domain-like"/>
    <property type="match status" value="1"/>
</dbReference>
<gene>
    <name evidence="2" type="ORF">S01H4_32256</name>
</gene>
<dbReference type="Pfam" id="PF13470">
    <property type="entry name" value="PIN_3"/>
    <property type="match status" value="1"/>
</dbReference>
<reference evidence="2" key="1">
    <citation type="journal article" date="2014" name="Front. Microbiol.">
        <title>High frequency of phylogenetically diverse reductive dehalogenase-homologous genes in deep subseafloor sedimentary metagenomes.</title>
        <authorList>
            <person name="Kawai M."/>
            <person name="Futagami T."/>
            <person name="Toyoda A."/>
            <person name="Takaki Y."/>
            <person name="Nishi S."/>
            <person name="Hori S."/>
            <person name="Arai W."/>
            <person name="Tsubouchi T."/>
            <person name="Morono Y."/>
            <person name="Uchiyama I."/>
            <person name="Ito T."/>
            <person name="Fujiyama A."/>
            <person name="Inagaki F."/>
            <person name="Takami H."/>
        </authorList>
    </citation>
    <scope>NUCLEOTIDE SEQUENCE</scope>
    <source>
        <strain evidence="2">Expedition CK06-06</strain>
    </source>
</reference>
<name>X1C0C1_9ZZZZ</name>
<evidence type="ECO:0000259" key="1">
    <source>
        <dbReference type="Pfam" id="PF13470"/>
    </source>
</evidence>
<evidence type="ECO:0000313" key="2">
    <source>
        <dbReference type="EMBL" id="GAG86807.1"/>
    </source>
</evidence>
<comment type="caution">
    <text evidence="2">The sequence shown here is derived from an EMBL/GenBank/DDBJ whole genome shotgun (WGS) entry which is preliminary data.</text>
</comment>
<dbReference type="Gene3D" id="3.40.50.1010">
    <property type="entry name" value="5'-nuclease"/>
    <property type="match status" value="1"/>
</dbReference>
<proteinExistence type="predicted"/>
<dbReference type="InterPro" id="IPR029060">
    <property type="entry name" value="PIN-like_dom_sf"/>
</dbReference>
<dbReference type="InterPro" id="IPR002716">
    <property type="entry name" value="PIN_dom"/>
</dbReference>
<dbReference type="EMBL" id="BART01016837">
    <property type="protein sequence ID" value="GAG86807.1"/>
    <property type="molecule type" value="Genomic_DNA"/>
</dbReference>
<organism evidence="2">
    <name type="scientific">marine sediment metagenome</name>
    <dbReference type="NCBI Taxonomy" id="412755"/>
    <lineage>
        <taxon>unclassified sequences</taxon>
        <taxon>metagenomes</taxon>
        <taxon>ecological metagenomes</taxon>
    </lineage>
</organism>
<dbReference type="AlphaFoldDB" id="X1C0C1"/>
<sequence>MIFFDVNIFVDVLSGRKGFKSSIKLIDLVRNNKIKGFISSLTVPLLWFVLKSMVGSIKAQNDISDIIKGFNIVNLDKTILNNSFKIKMNDFEDVIQYCSAMEGNCKTIITRNTKDFKNFKNVSIFTPEEYLIKEGIKW</sequence>
<protein>
    <recommendedName>
        <fullName evidence="1">PIN domain-containing protein</fullName>
    </recommendedName>
</protein>
<accession>X1C0C1</accession>
<feature type="domain" description="PIN" evidence="1">
    <location>
        <begin position="2"/>
        <end position="114"/>
    </location>
</feature>